<evidence type="ECO:0000256" key="1">
    <source>
        <dbReference type="SAM" id="SignalP"/>
    </source>
</evidence>
<comment type="caution">
    <text evidence="2">The sequence shown here is derived from an EMBL/GenBank/DDBJ whole genome shotgun (WGS) entry which is preliminary data.</text>
</comment>
<dbReference type="InterPro" id="IPR049973">
    <property type="entry name" value="STY0301-like"/>
</dbReference>
<name>A0A8J3FZY4_9BURK</name>
<dbReference type="RefSeq" id="WP_189493102.1">
    <property type="nucleotide sequence ID" value="NZ_BMZG01000006.1"/>
</dbReference>
<accession>A0A8J3FZY4</accession>
<feature type="signal peptide" evidence="1">
    <location>
        <begin position="1"/>
        <end position="24"/>
    </location>
</feature>
<dbReference type="EMBL" id="BMZG01000006">
    <property type="protein sequence ID" value="GHA73183.1"/>
    <property type="molecule type" value="Genomic_DNA"/>
</dbReference>
<dbReference type="Proteomes" id="UP000614287">
    <property type="component" value="Unassembled WGS sequence"/>
</dbReference>
<proteinExistence type="predicted"/>
<dbReference type="NCBIfam" id="NF042415">
    <property type="entry name" value="STY0301_fam"/>
    <property type="match status" value="1"/>
</dbReference>
<evidence type="ECO:0000313" key="2">
    <source>
        <dbReference type="EMBL" id="GHA73183.1"/>
    </source>
</evidence>
<evidence type="ECO:0000313" key="3">
    <source>
        <dbReference type="Proteomes" id="UP000614287"/>
    </source>
</evidence>
<gene>
    <name evidence="2" type="ORF">GCM10009007_12580</name>
</gene>
<reference evidence="2" key="2">
    <citation type="submission" date="2020-09" db="EMBL/GenBank/DDBJ databases">
        <authorList>
            <person name="Sun Q."/>
            <person name="Kim S."/>
        </authorList>
    </citation>
    <scope>NUCLEOTIDE SEQUENCE</scope>
    <source>
        <strain evidence="2">KCTC 32501</strain>
    </source>
</reference>
<sequence length="142" mass="15491">MTSKLYLSGICALVAAGASFSAWSAELCPAEIKTTQNAVDVPTDYEITEAEYGSHRLQSIIVYDGLVKDMASLVPDFQKKNIARWSFSKQSSSQAREVACHYSRTRIVLTKALPVGVESCTATFDPSILIDGDSKIKSFNCK</sequence>
<protein>
    <submittedName>
        <fullName evidence="2">Uncharacterized protein</fullName>
    </submittedName>
</protein>
<reference evidence="2" key="1">
    <citation type="journal article" date="2014" name="Int. J. Syst. Evol. Microbiol.">
        <title>Complete genome sequence of Corynebacterium casei LMG S-19264T (=DSM 44701T), isolated from a smear-ripened cheese.</title>
        <authorList>
            <consortium name="US DOE Joint Genome Institute (JGI-PGF)"/>
            <person name="Walter F."/>
            <person name="Albersmeier A."/>
            <person name="Kalinowski J."/>
            <person name="Ruckert C."/>
        </authorList>
    </citation>
    <scope>NUCLEOTIDE SEQUENCE</scope>
    <source>
        <strain evidence="2">KCTC 32501</strain>
    </source>
</reference>
<dbReference type="AlphaFoldDB" id="A0A8J3FZY4"/>
<feature type="chain" id="PRO_5035176857" evidence="1">
    <location>
        <begin position="25"/>
        <end position="142"/>
    </location>
</feature>
<keyword evidence="3" id="KW-1185">Reference proteome</keyword>
<keyword evidence="1" id="KW-0732">Signal</keyword>
<organism evidence="2 3">
    <name type="scientific">Formosimonas limnophila</name>
    <dbReference type="NCBI Taxonomy" id="1384487"/>
    <lineage>
        <taxon>Bacteria</taxon>
        <taxon>Pseudomonadati</taxon>
        <taxon>Pseudomonadota</taxon>
        <taxon>Betaproteobacteria</taxon>
        <taxon>Burkholderiales</taxon>
        <taxon>Burkholderiaceae</taxon>
        <taxon>Formosimonas</taxon>
    </lineage>
</organism>